<dbReference type="PANTHER" id="PTHR32057:SF14">
    <property type="entry name" value="PROTEIN ADENYLYLTRANSFERASE SELO, MITOCHONDRIAL"/>
    <property type="match status" value="1"/>
</dbReference>
<evidence type="ECO:0000256" key="3">
    <source>
        <dbReference type="ARBA" id="ARBA00022679"/>
    </source>
</evidence>
<evidence type="ECO:0000256" key="5">
    <source>
        <dbReference type="ARBA" id="ARBA00022723"/>
    </source>
</evidence>
<dbReference type="EMBL" id="JACAZI010000033">
    <property type="protein sequence ID" value="KAF7330454.1"/>
    <property type="molecule type" value="Genomic_DNA"/>
</dbReference>
<keyword evidence="6" id="KW-0547">Nucleotide-binding</keyword>
<dbReference type="Pfam" id="PF02696">
    <property type="entry name" value="SelO"/>
    <property type="match status" value="2"/>
</dbReference>
<evidence type="ECO:0000313" key="10">
    <source>
        <dbReference type="EMBL" id="KAF7330454.1"/>
    </source>
</evidence>
<keyword evidence="3" id="KW-0808">Transferase</keyword>
<name>A0A8H6WXT5_9AGAR</name>
<keyword evidence="8" id="KW-0460">Magnesium</keyword>
<accession>A0A8H6WXT5</accession>
<dbReference type="GO" id="GO:0005524">
    <property type="term" value="F:ATP binding"/>
    <property type="evidence" value="ECO:0007669"/>
    <property type="project" value="UniProtKB-KW"/>
</dbReference>
<evidence type="ECO:0000256" key="8">
    <source>
        <dbReference type="ARBA" id="ARBA00022842"/>
    </source>
</evidence>
<gene>
    <name evidence="10" type="ORF">MVEN_02484400</name>
</gene>
<protein>
    <recommendedName>
        <fullName evidence="9">Selenoprotein O</fullName>
    </recommendedName>
</protein>
<evidence type="ECO:0000313" key="11">
    <source>
        <dbReference type="Proteomes" id="UP000620124"/>
    </source>
</evidence>
<dbReference type="Proteomes" id="UP000620124">
    <property type="component" value="Unassembled WGS sequence"/>
</dbReference>
<comment type="similarity">
    <text evidence="2">Belongs to the SELO family.</text>
</comment>
<organism evidence="10 11">
    <name type="scientific">Mycena venus</name>
    <dbReference type="NCBI Taxonomy" id="2733690"/>
    <lineage>
        <taxon>Eukaryota</taxon>
        <taxon>Fungi</taxon>
        <taxon>Dikarya</taxon>
        <taxon>Basidiomycota</taxon>
        <taxon>Agaricomycotina</taxon>
        <taxon>Agaricomycetes</taxon>
        <taxon>Agaricomycetidae</taxon>
        <taxon>Agaricales</taxon>
        <taxon>Marasmiineae</taxon>
        <taxon>Mycenaceae</taxon>
        <taxon>Mycena</taxon>
    </lineage>
</organism>
<evidence type="ECO:0000256" key="6">
    <source>
        <dbReference type="ARBA" id="ARBA00022741"/>
    </source>
</evidence>
<evidence type="ECO:0000256" key="9">
    <source>
        <dbReference type="ARBA" id="ARBA00031547"/>
    </source>
</evidence>
<evidence type="ECO:0000256" key="7">
    <source>
        <dbReference type="ARBA" id="ARBA00022840"/>
    </source>
</evidence>
<dbReference type="AlphaFoldDB" id="A0A8H6WXT5"/>
<dbReference type="GO" id="GO:0046872">
    <property type="term" value="F:metal ion binding"/>
    <property type="evidence" value="ECO:0007669"/>
    <property type="project" value="UniProtKB-KW"/>
</dbReference>
<proteinExistence type="inferred from homology"/>
<dbReference type="GO" id="GO:0005739">
    <property type="term" value="C:mitochondrion"/>
    <property type="evidence" value="ECO:0007669"/>
    <property type="project" value="TreeGrafter"/>
</dbReference>
<dbReference type="PANTHER" id="PTHR32057">
    <property type="entry name" value="PROTEIN ADENYLYLTRANSFERASE SELO, MITOCHONDRIAL"/>
    <property type="match status" value="1"/>
</dbReference>
<evidence type="ECO:0000256" key="1">
    <source>
        <dbReference type="ARBA" id="ARBA00001946"/>
    </source>
</evidence>
<comment type="caution">
    <text evidence="10">The sequence shown here is derived from an EMBL/GenBank/DDBJ whole genome shotgun (WGS) entry which is preliminary data.</text>
</comment>
<reference evidence="10" key="1">
    <citation type="submission" date="2020-05" db="EMBL/GenBank/DDBJ databases">
        <title>Mycena genomes resolve the evolution of fungal bioluminescence.</title>
        <authorList>
            <person name="Tsai I.J."/>
        </authorList>
    </citation>
    <scope>NUCLEOTIDE SEQUENCE</scope>
    <source>
        <strain evidence="10">CCC161011</strain>
    </source>
</reference>
<sequence length="730" mass="79468">MAASKYTISALPLAPPAQLLTHNLKSDPRTPSVATFRNEVLPKGPSIQRRARLLAADAHFSYVTPFPVPFPYNIEPPSPSDAQPEEPSYIEKWLAAREPRIAQPSTAPNASLCKYIPELYDNVGEAELLGISETGLRDCVPHLDVGDAFALLGSPQLTASESEEIADGSESAVAARRDLIDVLSGRAVLMSDTFAPWAVRYSGHQFGNFAGQLGDGRATSILTTPHPGSPELTYELQLKGAGRTPFSRSADGLAVTRSSVREYLCSEAMYALGIPTTRALALVALPGVPVLRETVESACVLTRVAPSFLRIGSFEALSPPQNTFIFGGGQQAAHWDALRTLGIWVAGSVLKLPEVAVPAADKETETTVVEGTTKETQSAPWGTPLVLEVARLNARMVAGWQAYGFMHGVINTDNVSILGLTIDYGPYAFMDVFDSFHICNHSDEEGRYSYRNQPNTVLFALRALHTALAPLIGAESALGHAVPAGWADAASKEEIAAWRTSGMDKLKDELERVFQSETAETYGGADAQGRLALRRADSKDEATLVRPLLELLTAQKLDFHGAFRTLTAFRPGMLPSGSDADSISKADLDKLIDRLLTLTPDGAPKDRAPATEEWRKWLGVYAQRIESERGEWGEEMDAERARAGRAVNPRFVLRQWLLQEVIAVVEKDSVRGRRVLAKVLHMACNPFEPWGAEDAEPDDVTQLDVEEREERRFCGLGDSRMLGFQCSCSS</sequence>
<dbReference type="OrthoDB" id="10254721at2759"/>
<dbReference type="InterPro" id="IPR003846">
    <property type="entry name" value="SelO"/>
</dbReference>
<evidence type="ECO:0000256" key="4">
    <source>
        <dbReference type="ARBA" id="ARBA00022695"/>
    </source>
</evidence>
<evidence type="ECO:0000256" key="2">
    <source>
        <dbReference type="ARBA" id="ARBA00009747"/>
    </source>
</evidence>
<comment type="cofactor">
    <cofactor evidence="1">
        <name>Mg(2+)</name>
        <dbReference type="ChEBI" id="CHEBI:18420"/>
    </cofactor>
</comment>
<keyword evidence="4" id="KW-0548">Nucleotidyltransferase</keyword>
<dbReference type="GO" id="GO:0070733">
    <property type="term" value="F:AMPylase activity"/>
    <property type="evidence" value="ECO:0007669"/>
    <property type="project" value="TreeGrafter"/>
</dbReference>
<keyword evidence="11" id="KW-1185">Reference proteome</keyword>
<keyword evidence="7" id="KW-0067">ATP-binding</keyword>
<keyword evidence="5" id="KW-0479">Metal-binding</keyword>